<dbReference type="InterPro" id="IPR056580">
    <property type="entry name" value="Ufl1_dom"/>
</dbReference>
<keyword evidence="3" id="KW-0833">Ubl conjugation pathway</keyword>
<feature type="coiled-coil region" evidence="4">
    <location>
        <begin position="575"/>
        <end position="609"/>
    </location>
</feature>
<dbReference type="Pfam" id="PF25870">
    <property type="entry name" value="WHD_UFL1_5th"/>
    <property type="match status" value="1"/>
</dbReference>
<dbReference type="Pfam" id="PF23659">
    <property type="entry name" value="UFL1"/>
    <property type="match status" value="1"/>
</dbReference>
<feature type="compositionally biased region" description="Polar residues" evidence="5">
    <location>
        <begin position="417"/>
        <end position="426"/>
    </location>
</feature>
<evidence type="ECO:0000313" key="9">
    <source>
        <dbReference type="EMBL" id="VDC66646.1"/>
    </source>
</evidence>
<comment type="similarity">
    <text evidence="1">Belongs to the UFL1 family.</text>
</comment>
<protein>
    <recommendedName>
        <fullName evidence="10">E3 UFM1-protein ligase 1 homolog</fullName>
    </recommendedName>
</protein>
<feature type="domain" description="E3 UFM1-protein ligase-like C-terminal" evidence="8">
    <location>
        <begin position="724"/>
        <end position="837"/>
    </location>
</feature>
<evidence type="ECO:0008006" key="10">
    <source>
        <dbReference type="Google" id="ProtNLM"/>
    </source>
</evidence>
<dbReference type="GO" id="GO:0061666">
    <property type="term" value="F:UFM1 ligase activity"/>
    <property type="evidence" value="ECO:0007669"/>
    <property type="project" value="InterPro"/>
</dbReference>
<sequence>MDEELLELQRQFEFAQQVKSSVRLSDRNVVELVQKLQELRVIDFDLLHTVTGKEYITQEQLKNEIATEISKLGRVSVIDLADTIGVDLYHVEKQAQDVVLSDPGLMLVQGEIISQSYWDSIAEEINERLQECSQISVAELAGQLQVGSELVQSVLEPRLGTLVKARLEGGQLYTPAYVARVTAMVRGASRGIFVPSNLSALWAPLQQLVQQMNGSSGVAVENAFFQSIFNRLLKEEEMLGSLRAGTHWTPSVFAVAQKECVDSFFSQNSYIPYETMQKLGISQAVQFLQYHVASNFHLIMFFVSRYPDGKPLSAVFIHSSMIEMLDSTTEDAIEQNSWIDSLSVLPASFTSQDANKILLLCPSVQSALKAEKALILAESFVISSGFIKGIYDQIEKEAEAFSIQASTASLIDHPSKSSESQESIPANTDKGSKKKKGKSASMKTATVETVPDDEEEARPKSKRNQKKGRDSSSSQKLDAKAGGKKESVKAQEGNNFIPPDGWVMKKIVDSVPEFEDEGTSEKVNSFAFIQNYVAIVRVTVAMLCTAGMDNPDSILKHLADLMRPMLINSLKERRKKIFTENADRMKRLKDDLQKKLDESFLNMQLYEKALELFEDDQSTSAVLHRHLLRTTAATIADTLLHDLDILNKLKNGIEVGDSKAQDSVLLESSERMDLAKNLNGSLSRKALALVEALEGKRVDAFMTTFRDLAEESGLALKKLDKKLERTLLHAYRKDLISQVSTESDPVALLAKVVSLLYIKAHNKALQAPGRAIAAAISHLKDKLDESAYKTLTDCQKATVTLLALMSASTGEEHDCSADRILSKRELLESQMPVLRSLVLGDSQPQQS</sequence>
<evidence type="ECO:0000259" key="7">
    <source>
        <dbReference type="Pfam" id="PF23659"/>
    </source>
</evidence>
<dbReference type="AlphaFoldDB" id="A0A3P5YG89"/>
<keyword evidence="4" id="KW-0175">Coiled coil</keyword>
<evidence type="ECO:0000256" key="4">
    <source>
        <dbReference type="SAM" id="Coils"/>
    </source>
</evidence>
<dbReference type="PANTHER" id="PTHR31057">
    <property type="entry name" value="E3 UFM1-PROTEIN LIGASE 1"/>
    <property type="match status" value="1"/>
</dbReference>
<dbReference type="Pfam" id="PF25041">
    <property type="entry name" value="UFL1_C"/>
    <property type="match status" value="1"/>
</dbReference>
<evidence type="ECO:0000256" key="3">
    <source>
        <dbReference type="ARBA" id="ARBA00022786"/>
    </source>
</evidence>
<evidence type="ECO:0000259" key="6">
    <source>
        <dbReference type="Pfam" id="PF09743"/>
    </source>
</evidence>
<dbReference type="InterPro" id="IPR056579">
    <property type="entry name" value="Ufl1_N"/>
</dbReference>
<gene>
    <name evidence="9" type="ORF">BRAA06T25186Z</name>
</gene>
<organism evidence="9">
    <name type="scientific">Brassica campestris</name>
    <name type="common">Field mustard</name>
    <dbReference type="NCBI Taxonomy" id="3711"/>
    <lineage>
        <taxon>Eukaryota</taxon>
        <taxon>Viridiplantae</taxon>
        <taxon>Streptophyta</taxon>
        <taxon>Embryophyta</taxon>
        <taxon>Tracheophyta</taxon>
        <taxon>Spermatophyta</taxon>
        <taxon>Magnoliopsida</taxon>
        <taxon>eudicotyledons</taxon>
        <taxon>Gunneridae</taxon>
        <taxon>Pentapetalae</taxon>
        <taxon>rosids</taxon>
        <taxon>malvids</taxon>
        <taxon>Brassicales</taxon>
        <taxon>Brassicaceae</taxon>
        <taxon>Brassiceae</taxon>
        <taxon>Brassica</taxon>
    </lineage>
</organism>
<keyword evidence="2" id="KW-0808">Transferase</keyword>
<evidence type="ECO:0000256" key="5">
    <source>
        <dbReference type="SAM" id="MobiDB-lite"/>
    </source>
</evidence>
<feature type="domain" description="E3 UFM1-protein ligase 1-like N-terminal" evidence="6">
    <location>
        <begin position="4"/>
        <end position="288"/>
    </location>
</feature>
<evidence type="ECO:0000256" key="2">
    <source>
        <dbReference type="ARBA" id="ARBA00022679"/>
    </source>
</evidence>
<dbReference type="InterPro" id="IPR018611">
    <property type="entry name" value="Ufl1"/>
</dbReference>
<feature type="region of interest" description="Disordered" evidence="5">
    <location>
        <begin position="412"/>
        <end position="496"/>
    </location>
</feature>
<dbReference type="PANTHER" id="PTHR31057:SF0">
    <property type="entry name" value="E3 UFM1-PROTEIN LIGASE 1"/>
    <property type="match status" value="1"/>
</dbReference>
<feature type="domain" description="E3 UFM1-protein ligase 1-like" evidence="7">
    <location>
        <begin position="590"/>
        <end position="719"/>
    </location>
</feature>
<dbReference type="Pfam" id="PF09743">
    <property type="entry name" value="E3_UFM1_ligase"/>
    <property type="match status" value="1"/>
</dbReference>
<dbReference type="GO" id="GO:0071569">
    <property type="term" value="P:protein ufmylation"/>
    <property type="evidence" value="ECO:0007669"/>
    <property type="project" value="InterPro"/>
</dbReference>
<dbReference type="EMBL" id="LR031569">
    <property type="protein sequence ID" value="VDC66646.1"/>
    <property type="molecule type" value="Genomic_DNA"/>
</dbReference>
<evidence type="ECO:0000259" key="8">
    <source>
        <dbReference type="Pfam" id="PF25041"/>
    </source>
</evidence>
<reference evidence="9" key="1">
    <citation type="submission" date="2018-11" db="EMBL/GenBank/DDBJ databases">
        <authorList>
            <consortium name="Genoscope - CEA"/>
            <person name="William W."/>
        </authorList>
    </citation>
    <scope>NUCLEOTIDE SEQUENCE</scope>
</reference>
<dbReference type="InterPro" id="IPR056761">
    <property type="entry name" value="Ufl1-like_C"/>
</dbReference>
<proteinExistence type="inferred from homology"/>
<name>A0A3P5YG89_BRACM</name>
<evidence type="ECO:0000256" key="1">
    <source>
        <dbReference type="ARBA" id="ARBA00010789"/>
    </source>
</evidence>
<feature type="compositionally biased region" description="Basic and acidic residues" evidence="5">
    <location>
        <begin position="477"/>
        <end position="489"/>
    </location>
</feature>
<accession>A0A3P5YG89</accession>